<evidence type="ECO:0000313" key="4">
    <source>
        <dbReference type="Proteomes" id="UP000282311"/>
    </source>
</evidence>
<evidence type="ECO:0000259" key="2">
    <source>
        <dbReference type="Pfam" id="PF04892"/>
    </source>
</evidence>
<keyword evidence="1" id="KW-0472">Membrane</keyword>
<accession>A0A3B0CFL4</accession>
<dbReference type="InterPro" id="IPR053150">
    <property type="entry name" value="Teicoplanin_resist-assoc"/>
</dbReference>
<feature type="domain" description="VanZ-like" evidence="2">
    <location>
        <begin position="17"/>
        <end position="157"/>
    </location>
</feature>
<dbReference type="Proteomes" id="UP000282311">
    <property type="component" value="Unassembled WGS sequence"/>
</dbReference>
<sequence>MKLTKLLNRIVVPGLFALYMFTLFRIILFKYGSIDMDFLWYRLQKNLEKPEYSMHRMLYGNFIPFKTISDTVLSPSSHEVINLFGNILAFIPYGIFIVILSKSKMISLSGVFIRSLGISLLLECLQVFFSIGNFDVDDLILNTSGGLLGYGIFWFFRLNGKYVGIKQL</sequence>
<keyword evidence="4" id="KW-1185">Reference proteome</keyword>
<gene>
    <name evidence="3" type="ORF">D7M11_16075</name>
</gene>
<keyword evidence="1" id="KW-0812">Transmembrane</keyword>
<comment type="caution">
    <text evidence="3">The sequence shown here is derived from an EMBL/GenBank/DDBJ whole genome shotgun (WGS) entry which is preliminary data.</text>
</comment>
<reference evidence="3 4" key="1">
    <citation type="journal article" date="2007" name="Int. J. Syst. Evol. Microbiol.">
        <title>Paenibacillus ginsengarvi sp. nov., isolated from soil from ginseng cultivation.</title>
        <authorList>
            <person name="Yoon M.H."/>
            <person name="Ten L.N."/>
            <person name="Im W.T."/>
        </authorList>
    </citation>
    <scope>NUCLEOTIDE SEQUENCE [LARGE SCALE GENOMIC DNA]</scope>
    <source>
        <strain evidence="3 4">KCTC 13059</strain>
    </source>
</reference>
<dbReference type="Pfam" id="PF04892">
    <property type="entry name" value="VanZ"/>
    <property type="match status" value="1"/>
</dbReference>
<proteinExistence type="predicted"/>
<feature type="transmembrane region" description="Helical" evidence="1">
    <location>
        <begin position="12"/>
        <end position="32"/>
    </location>
</feature>
<protein>
    <submittedName>
        <fullName evidence="3">VanZ family protein</fullName>
    </submittedName>
</protein>
<feature type="transmembrane region" description="Helical" evidence="1">
    <location>
        <begin position="112"/>
        <end position="133"/>
    </location>
</feature>
<feature type="transmembrane region" description="Helical" evidence="1">
    <location>
        <begin position="139"/>
        <end position="156"/>
    </location>
</feature>
<dbReference type="PANTHER" id="PTHR36834">
    <property type="entry name" value="MEMBRANE PROTEIN-RELATED"/>
    <property type="match status" value="1"/>
</dbReference>
<dbReference type="OrthoDB" id="4822551at2"/>
<evidence type="ECO:0000313" key="3">
    <source>
        <dbReference type="EMBL" id="RKN83718.1"/>
    </source>
</evidence>
<dbReference type="AlphaFoldDB" id="A0A3B0CFL4"/>
<organism evidence="3 4">
    <name type="scientific">Paenibacillus ginsengarvi</name>
    <dbReference type="NCBI Taxonomy" id="400777"/>
    <lineage>
        <taxon>Bacteria</taxon>
        <taxon>Bacillati</taxon>
        <taxon>Bacillota</taxon>
        <taxon>Bacilli</taxon>
        <taxon>Bacillales</taxon>
        <taxon>Paenibacillaceae</taxon>
        <taxon>Paenibacillus</taxon>
    </lineage>
</organism>
<evidence type="ECO:0000256" key="1">
    <source>
        <dbReference type="SAM" id="Phobius"/>
    </source>
</evidence>
<dbReference type="EMBL" id="RBAH01000011">
    <property type="protein sequence ID" value="RKN83718.1"/>
    <property type="molecule type" value="Genomic_DNA"/>
</dbReference>
<dbReference type="InterPro" id="IPR006976">
    <property type="entry name" value="VanZ-like"/>
</dbReference>
<dbReference type="RefSeq" id="WP_120748262.1">
    <property type="nucleotide sequence ID" value="NZ_RBAH01000011.1"/>
</dbReference>
<name>A0A3B0CFL4_9BACL</name>
<feature type="transmembrane region" description="Helical" evidence="1">
    <location>
        <begin position="80"/>
        <end position="100"/>
    </location>
</feature>
<keyword evidence="1" id="KW-1133">Transmembrane helix</keyword>
<dbReference type="PANTHER" id="PTHR36834:SF2">
    <property type="entry name" value="MEMBRANE PROTEIN"/>
    <property type="match status" value="1"/>
</dbReference>